<dbReference type="EMBL" id="CP016397">
    <property type="protein sequence ID" value="ASQ45465.1"/>
    <property type="molecule type" value="Genomic_DNA"/>
</dbReference>
<keyword evidence="1" id="KW-1133">Transmembrane helix</keyword>
<dbReference type="OrthoDB" id="9802133at2"/>
<reference evidence="3" key="1">
    <citation type="submission" date="2016-07" db="EMBL/GenBank/DDBJ databases">
        <authorList>
            <person name="Florea S."/>
            <person name="Webb J.S."/>
            <person name="Jaromczyk J."/>
            <person name="Schardl C.L."/>
        </authorList>
    </citation>
    <scope>NUCLEOTIDE SEQUENCE [LARGE SCALE GENOMIC DNA]</scope>
    <source>
        <strain evidence="3">CDC-D5610</strain>
    </source>
</reference>
<dbReference type="KEGG" id="lcd:clem_04535"/>
<dbReference type="Gene3D" id="3.30.70.60">
    <property type="match status" value="1"/>
</dbReference>
<proteinExistence type="predicted"/>
<evidence type="ECO:0000313" key="2">
    <source>
        <dbReference type="EMBL" id="ASQ45465.1"/>
    </source>
</evidence>
<dbReference type="Pfam" id="PF04350">
    <property type="entry name" value="PilO"/>
    <property type="match status" value="1"/>
</dbReference>
<dbReference type="InterPro" id="IPR014717">
    <property type="entry name" value="Transl_elong_EF1B/ribsomal_bS6"/>
</dbReference>
<dbReference type="GO" id="GO:0043683">
    <property type="term" value="P:type IV pilus assembly"/>
    <property type="evidence" value="ECO:0007669"/>
    <property type="project" value="InterPro"/>
</dbReference>
<dbReference type="PANTHER" id="PTHR39555">
    <property type="entry name" value="FIMBRIAL ASSEMBLY PROTEIN PILO-LIKE PROTEIN-RELATED"/>
    <property type="match status" value="1"/>
</dbReference>
<dbReference type="RefSeq" id="WP_094090517.1">
    <property type="nucleotide sequence ID" value="NZ_CP016397.1"/>
</dbReference>
<dbReference type="InterPro" id="IPR007445">
    <property type="entry name" value="PilO"/>
</dbReference>
<dbReference type="PANTHER" id="PTHR39555:SF1">
    <property type="entry name" value="TYPE IV PILUS INNER MEMBRANE COMPONENT PILO"/>
    <property type="match status" value="1"/>
</dbReference>
<organism evidence="2 3">
    <name type="scientific">Legionella clemsonensis</name>
    <dbReference type="NCBI Taxonomy" id="1867846"/>
    <lineage>
        <taxon>Bacteria</taxon>
        <taxon>Pseudomonadati</taxon>
        <taxon>Pseudomonadota</taxon>
        <taxon>Gammaproteobacteria</taxon>
        <taxon>Legionellales</taxon>
        <taxon>Legionellaceae</taxon>
        <taxon>Legionella</taxon>
    </lineage>
</organism>
<gene>
    <name evidence="2" type="ORF">clem_04535</name>
</gene>
<sequence>MELKKKCKSITVERIIQWIIVQRYLSATAVAILIIGINYFFFISEAKEKYQFLKTQEVKLKEEFEEKQGKVATLDIYYKQKEKLDTILNKILKLFPDKKNASILSEKIFNLAKSNGLMVNFFAPMHEIRKEFYVELPLRLVISGHYRQLAVFLSKVAQLPYLITFGDFKITKIRGDKFQKLSGQLLMKITLHLYRLSIK</sequence>
<protein>
    <submittedName>
        <fullName evidence="2">Pilus assembly protein, PilO</fullName>
    </submittedName>
</protein>
<dbReference type="AlphaFoldDB" id="A0A222P110"/>
<keyword evidence="1" id="KW-0472">Membrane</keyword>
<dbReference type="Proteomes" id="UP000201728">
    <property type="component" value="Chromosome"/>
</dbReference>
<keyword evidence="3" id="KW-1185">Reference proteome</keyword>
<accession>A0A222P110</accession>
<evidence type="ECO:0000313" key="3">
    <source>
        <dbReference type="Proteomes" id="UP000201728"/>
    </source>
</evidence>
<keyword evidence="1" id="KW-0812">Transmembrane</keyword>
<feature type="transmembrane region" description="Helical" evidence="1">
    <location>
        <begin position="21"/>
        <end position="42"/>
    </location>
</feature>
<dbReference type="GO" id="GO:0043107">
    <property type="term" value="P:type IV pilus-dependent motility"/>
    <property type="evidence" value="ECO:0007669"/>
    <property type="project" value="InterPro"/>
</dbReference>
<name>A0A222P110_9GAMM</name>
<evidence type="ECO:0000256" key="1">
    <source>
        <dbReference type="SAM" id="Phobius"/>
    </source>
</evidence>